<protein>
    <recommendedName>
        <fullName evidence="2">Peptidase S33 tripeptidyl aminopeptidase-like C-terminal domain-containing protein</fullName>
    </recommendedName>
</protein>
<evidence type="ECO:0000313" key="4">
    <source>
        <dbReference type="Proteomes" id="UP000807025"/>
    </source>
</evidence>
<sequence length="107" mass="11482">MAKGFPGSVVLTQDSPGHCSIAAPSSCSQRYIRDYFMHGTLPKEGIVCPVDSPIFPQPQPRAAVDAGAPQQPLGKGRGPVPSDPEMSDVLERLRKSFRVPSPLWLGI</sequence>
<feature type="region of interest" description="Disordered" evidence="1">
    <location>
        <begin position="58"/>
        <end position="86"/>
    </location>
</feature>
<comment type="caution">
    <text evidence="3">The sequence shown here is derived from an EMBL/GenBank/DDBJ whole genome shotgun (WGS) entry which is preliminary data.</text>
</comment>
<proteinExistence type="predicted"/>
<organism evidence="3 4">
    <name type="scientific">Pleurotus eryngii</name>
    <name type="common">Boletus of the steppes</name>
    <dbReference type="NCBI Taxonomy" id="5323"/>
    <lineage>
        <taxon>Eukaryota</taxon>
        <taxon>Fungi</taxon>
        <taxon>Dikarya</taxon>
        <taxon>Basidiomycota</taxon>
        <taxon>Agaricomycotina</taxon>
        <taxon>Agaricomycetes</taxon>
        <taxon>Agaricomycetidae</taxon>
        <taxon>Agaricales</taxon>
        <taxon>Pleurotineae</taxon>
        <taxon>Pleurotaceae</taxon>
        <taxon>Pleurotus</taxon>
    </lineage>
</organism>
<reference evidence="3" key="1">
    <citation type="submission" date="2020-11" db="EMBL/GenBank/DDBJ databases">
        <authorList>
            <consortium name="DOE Joint Genome Institute"/>
            <person name="Ahrendt S."/>
            <person name="Riley R."/>
            <person name="Andreopoulos W."/>
            <person name="Labutti K."/>
            <person name="Pangilinan J."/>
            <person name="Ruiz-Duenas F.J."/>
            <person name="Barrasa J.M."/>
            <person name="Sanchez-Garcia M."/>
            <person name="Camarero S."/>
            <person name="Miyauchi S."/>
            <person name="Serrano A."/>
            <person name="Linde D."/>
            <person name="Babiker R."/>
            <person name="Drula E."/>
            <person name="Ayuso-Fernandez I."/>
            <person name="Pacheco R."/>
            <person name="Padilla G."/>
            <person name="Ferreira P."/>
            <person name="Barriuso J."/>
            <person name="Kellner H."/>
            <person name="Castanera R."/>
            <person name="Alfaro M."/>
            <person name="Ramirez L."/>
            <person name="Pisabarro A.G."/>
            <person name="Kuo A."/>
            <person name="Tritt A."/>
            <person name="Lipzen A."/>
            <person name="He G."/>
            <person name="Yan M."/>
            <person name="Ng V."/>
            <person name="Cullen D."/>
            <person name="Martin F."/>
            <person name="Rosso M.-N."/>
            <person name="Henrissat B."/>
            <person name="Hibbett D."/>
            <person name="Martinez A.T."/>
            <person name="Grigoriev I.V."/>
        </authorList>
    </citation>
    <scope>NUCLEOTIDE SEQUENCE</scope>
    <source>
        <strain evidence="3">ATCC 90797</strain>
    </source>
</reference>
<gene>
    <name evidence="3" type="ORF">BDN71DRAFT_1456595</name>
</gene>
<evidence type="ECO:0000256" key="1">
    <source>
        <dbReference type="SAM" id="MobiDB-lite"/>
    </source>
</evidence>
<dbReference type="Pfam" id="PF08386">
    <property type="entry name" value="Abhydrolase_4"/>
    <property type="match status" value="1"/>
</dbReference>
<keyword evidence="4" id="KW-1185">Reference proteome</keyword>
<evidence type="ECO:0000259" key="2">
    <source>
        <dbReference type="Pfam" id="PF08386"/>
    </source>
</evidence>
<accession>A0A9P6D9W0</accession>
<dbReference type="OrthoDB" id="425534at2759"/>
<name>A0A9P6D9W0_PLEER</name>
<dbReference type="AlphaFoldDB" id="A0A9P6D9W0"/>
<feature type="domain" description="Peptidase S33 tripeptidyl aminopeptidase-like C-terminal" evidence="2">
    <location>
        <begin position="1"/>
        <end position="48"/>
    </location>
</feature>
<evidence type="ECO:0000313" key="3">
    <source>
        <dbReference type="EMBL" id="KAF9489054.1"/>
    </source>
</evidence>
<dbReference type="Proteomes" id="UP000807025">
    <property type="component" value="Unassembled WGS sequence"/>
</dbReference>
<dbReference type="EMBL" id="MU154685">
    <property type="protein sequence ID" value="KAF9489054.1"/>
    <property type="molecule type" value="Genomic_DNA"/>
</dbReference>
<dbReference type="InterPro" id="IPR013595">
    <property type="entry name" value="Pept_S33_TAP-like_C"/>
</dbReference>